<feature type="transmembrane region" description="Helical" evidence="11">
    <location>
        <begin position="69"/>
        <end position="90"/>
    </location>
</feature>
<evidence type="ECO:0000256" key="3">
    <source>
        <dbReference type="ARBA" id="ARBA00022475"/>
    </source>
</evidence>
<evidence type="ECO:0000256" key="4">
    <source>
        <dbReference type="ARBA" id="ARBA00022519"/>
    </source>
</evidence>
<feature type="transmembrane region" description="Helical" evidence="11">
    <location>
        <begin position="35"/>
        <end position="57"/>
    </location>
</feature>
<dbReference type="InterPro" id="IPR003593">
    <property type="entry name" value="AAA+_ATPase"/>
</dbReference>
<keyword evidence="4" id="KW-0997">Cell inner membrane</keyword>
<dbReference type="InterPro" id="IPR017871">
    <property type="entry name" value="ABC_transporter-like_CS"/>
</dbReference>
<evidence type="ECO:0000313" key="15">
    <source>
        <dbReference type="Proteomes" id="UP000321034"/>
    </source>
</evidence>
<evidence type="ECO:0000256" key="11">
    <source>
        <dbReference type="SAM" id="Phobius"/>
    </source>
</evidence>
<dbReference type="InterPro" id="IPR027417">
    <property type="entry name" value="P-loop_NTPase"/>
</dbReference>
<dbReference type="SUPFAM" id="SSF90123">
    <property type="entry name" value="ABC transporter transmembrane region"/>
    <property type="match status" value="1"/>
</dbReference>
<accession>A0A5C8I5U3</accession>
<dbReference type="GO" id="GO:0015421">
    <property type="term" value="F:ABC-type oligopeptide transporter activity"/>
    <property type="evidence" value="ECO:0007669"/>
    <property type="project" value="TreeGrafter"/>
</dbReference>
<dbReference type="Gene3D" id="1.20.1560.10">
    <property type="entry name" value="ABC transporter type 1, transmembrane domain"/>
    <property type="match status" value="1"/>
</dbReference>
<reference evidence="14 15" key="1">
    <citation type="submission" date="2019-08" db="EMBL/GenBank/DDBJ databases">
        <authorList>
            <person name="Dong K."/>
        </authorList>
    </citation>
    <scope>NUCLEOTIDE SEQUENCE [LARGE SCALE GENOMIC DNA]</scope>
    <source>
        <strain evidence="14 15">JCM14558</strain>
    </source>
</reference>
<keyword evidence="9 11" id="KW-0472">Membrane</keyword>
<dbReference type="InterPro" id="IPR039421">
    <property type="entry name" value="Type_1_exporter"/>
</dbReference>
<dbReference type="PROSITE" id="PS50893">
    <property type="entry name" value="ABC_TRANSPORTER_2"/>
    <property type="match status" value="1"/>
</dbReference>
<keyword evidence="6" id="KW-0547">Nucleotide-binding</keyword>
<gene>
    <name evidence="14" type="ORF">FVP77_09940</name>
</gene>
<dbReference type="Gene3D" id="3.40.50.300">
    <property type="entry name" value="P-loop containing nucleotide triphosphate hydrolases"/>
    <property type="match status" value="1"/>
</dbReference>
<keyword evidence="7 14" id="KW-0067">ATP-binding</keyword>
<dbReference type="PROSITE" id="PS00211">
    <property type="entry name" value="ABC_TRANSPORTER_1"/>
    <property type="match status" value="1"/>
</dbReference>
<dbReference type="GO" id="GO:0016887">
    <property type="term" value="F:ATP hydrolysis activity"/>
    <property type="evidence" value="ECO:0007669"/>
    <property type="project" value="InterPro"/>
</dbReference>
<comment type="similarity">
    <text evidence="10">Belongs to the ABC transporter superfamily. Siderophore-Fe(3+) uptake transporter (SIUT) (TC 3.A.1.21) family.</text>
</comment>
<evidence type="ECO:0000259" key="13">
    <source>
        <dbReference type="PROSITE" id="PS50929"/>
    </source>
</evidence>
<organism evidence="14 15">
    <name type="scientific">Microbacterium hatanonis</name>
    <dbReference type="NCBI Taxonomy" id="404366"/>
    <lineage>
        <taxon>Bacteria</taxon>
        <taxon>Bacillati</taxon>
        <taxon>Actinomycetota</taxon>
        <taxon>Actinomycetes</taxon>
        <taxon>Micrococcales</taxon>
        <taxon>Microbacteriaceae</taxon>
        <taxon>Microbacterium</taxon>
    </lineage>
</organism>
<dbReference type="Proteomes" id="UP000321034">
    <property type="component" value="Unassembled WGS sequence"/>
</dbReference>
<protein>
    <submittedName>
        <fullName evidence="14">ABC transporter ATP-binding protein</fullName>
    </submittedName>
</protein>
<evidence type="ECO:0000256" key="8">
    <source>
        <dbReference type="ARBA" id="ARBA00022989"/>
    </source>
</evidence>
<evidence type="ECO:0000313" key="14">
    <source>
        <dbReference type="EMBL" id="TXK13669.1"/>
    </source>
</evidence>
<dbReference type="EMBL" id="VRSV01000001">
    <property type="protein sequence ID" value="TXK13669.1"/>
    <property type="molecule type" value="Genomic_DNA"/>
</dbReference>
<feature type="transmembrane region" description="Helical" evidence="11">
    <location>
        <begin position="172"/>
        <end position="191"/>
    </location>
</feature>
<dbReference type="GO" id="GO:0005886">
    <property type="term" value="C:plasma membrane"/>
    <property type="evidence" value="ECO:0007669"/>
    <property type="project" value="UniProtKB-SubCell"/>
</dbReference>
<evidence type="ECO:0000256" key="6">
    <source>
        <dbReference type="ARBA" id="ARBA00022741"/>
    </source>
</evidence>
<evidence type="ECO:0000256" key="1">
    <source>
        <dbReference type="ARBA" id="ARBA00004429"/>
    </source>
</evidence>
<keyword evidence="8 11" id="KW-1133">Transmembrane helix</keyword>
<comment type="caution">
    <text evidence="14">The sequence shown here is derived from an EMBL/GenBank/DDBJ whole genome shotgun (WGS) entry which is preliminary data.</text>
</comment>
<evidence type="ECO:0000259" key="12">
    <source>
        <dbReference type="PROSITE" id="PS50893"/>
    </source>
</evidence>
<feature type="transmembrane region" description="Helical" evidence="11">
    <location>
        <begin position="140"/>
        <end position="166"/>
    </location>
</feature>
<dbReference type="SMART" id="SM00382">
    <property type="entry name" value="AAA"/>
    <property type="match status" value="1"/>
</dbReference>
<keyword evidence="3" id="KW-1003">Cell membrane</keyword>
<dbReference type="CDD" id="cd18551">
    <property type="entry name" value="ABC_6TM_LmrA_like"/>
    <property type="match status" value="1"/>
</dbReference>
<feature type="transmembrane region" description="Helical" evidence="11">
    <location>
        <begin position="284"/>
        <end position="308"/>
    </location>
</feature>
<evidence type="ECO:0000256" key="9">
    <source>
        <dbReference type="ARBA" id="ARBA00023136"/>
    </source>
</evidence>
<evidence type="ECO:0000256" key="10">
    <source>
        <dbReference type="ARBA" id="ARBA00023455"/>
    </source>
</evidence>
<dbReference type="InterPro" id="IPR003439">
    <property type="entry name" value="ABC_transporter-like_ATP-bd"/>
</dbReference>
<dbReference type="OrthoDB" id="9806127at2"/>
<dbReference type="Pfam" id="PF00005">
    <property type="entry name" value="ABC_tran"/>
    <property type="match status" value="1"/>
</dbReference>
<dbReference type="PROSITE" id="PS50929">
    <property type="entry name" value="ABC_TM1F"/>
    <property type="match status" value="1"/>
</dbReference>
<dbReference type="Pfam" id="PF00664">
    <property type="entry name" value="ABC_membrane"/>
    <property type="match status" value="1"/>
</dbReference>
<feature type="transmembrane region" description="Helical" evidence="11">
    <location>
        <begin position="256"/>
        <end position="278"/>
    </location>
</feature>
<dbReference type="InterPro" id="IPR011527">
    <property type="entry name" value="ABC1_TM_dom"/>
</dbReference>
<dbReference type="SUPFAM" id="SSF52540">
    <property type="entry name" value="P-loop containing nucleoside triphosphate hydrolases"/>
    <property type="match status" value="1"/>
</dbReference>
<evidence type="ECO:0000256" key="7">
    <source>
        <dbReference type="ARBA" id="ARBA00022840"/>
    </source>
</evidence>
<dbReference type="AlphaFoldDB" id="A0A5C8I5U3"/>
<comment type="subcellular location">
    <subcellularLocation>
        <location evidence="1">Cell inner membrane</location>
        <topology evidence="1">Multi-pass membrane protein</topology>
    </subcellularLocation>
</comment>
<dbReference type="PANTHER" id="PTHR43394:SF1">
    <property type="entry name" value="ATP-BINDING CASSETTE SUB-FAMILY B MEMBER 10, MITOCHONDRIAL"/>
    <property type="match status" value="1"/>
</dbReference>
<dbReference type="FunFam" id="3.40.50.300:FF:000221">
    <property type="entry name" value="Multidrug ABC transporter ATP-binding protein"/>
    <property type="match status" value="1"/>
</dbReference>
<keyword evidence="15" id="KW-1185">Reference proteome</keyword>
<evidence type="ECO:0000256" key="5">
    <source>
        <dbReference type="ARBA" id="ARBA00022692"/>
    </source>
</evidence>
<dbReference type="InterPro" id="IPR036640">
    <property type="entry name" value="ABC1_TM_sf"/>
</dbReference>
<proteinExistence type="inferred from homology"/>
<feature type="domain" description="ABC transmembrane type-1" evidence="13">
    <location>
        <begin position="37"/>
        <end position="316"/>
    </location>
</feature>
<evidence type="ECO:0000256" key="2">
    <source>
        <dbReference type="ARBA" id="ARBA00022448"/>
    </source>
</evidence>
<keyword evidence="2" id="KW-0813">Transport</keyword>
<dbReference type="PANTHER" id="PTHR43394">
    <property type="entry name" value="ATP-DEPENDENT PERMEASE MDL1, MITOCHONDRIAL"/>
    <property type="match status" value="1"/>
</dbReference>
<dbReference type="GO" id="GO:0005524">
    <property type="term" value="F:ATP binding"/>
    <property type="evidence" value="ECO:0007669"/>
    <property type="project" value="UniProtKB-KW"/>
</dbReference>
<name>A0A5C8I5U3_9MICO</name>
<sequence>MSTPVRARRGRRTPDDGPRASFRQLLPFLFEHKRVLVVVAVLSVIGAGTTLAQPLLVGQVIELVQNGETLGALVWAIVALVIVSSVISGYQHYLLQRTGTAVVYSSRRKLIARILHLPISEFDARRTGDLVSRVGTDTTLLYAVLTQGLADSVGNALIFVGAIIAMAIIDPVLLLLIVVVIGVSIAGVSVLSGRIRKATTTQQEKVGELASSVERAVGSIRTVRASGATEREESSISATAGEAYGIGVRIAKVSALVVPIAGVALQVSLLVVLGVGGYRVADGAITIASLVTFVMFLFFLVGPLGSFFGAITSVNQALGALGRIQEVIDLPVESQDDAAIAARVTADAASAPTDSDAAIEFRDVHFAYPENVVAARRKAETEALAALETAHLATAAIDLPAGDPDAPHALDGEVLRGVSFTVPRGARVALVGPSGAGKSTTLSLIERFYDPTAGAILLDGTDVRALDRAELRSRLGYVEQDAPTLAGTIAENLRLASPEASDSDIERVLHAVNLGDVLDRNPLGVDAPVGEAGVMLSGGERQRLAIARALLAAPPILLLDESTSSLDGLNEQRMRDAIDAVAAGRTLIVIAHRLSTVVDSDLIVVLENGRVIGQGTHSELVESTPLYRDLARHQLLV</sequence>
<dbReference type="RefSeq" id="WP_147894314.1">
    <property type="nucleotide sequence ID" value="NZ_BAAANR010000001.1"/>
</dbReference>
<feature type="domain" description="ABC transporter" evidence="12">
    <location>
        <begin position="387"/>
        <end position="633"/>
    </location>
</feature>
<keyword evidence="5 11" id="KW-0812">Transmembrane</keyword>